<reference evidence="8" key="1">
    <citation type="submission" date="2016-10" db="EMBL/GenBank/DDBJ databases">
        <authorList>
            <person name="Varghese N."/>
            <person name="Submissions S."/>
        </authorList>
    </citation>
    <scope>NUCLEOTIDE SEQUENCE [LARGE SCALE GENOMIC DNA]</scope>
    <source>
        <strain evidence="8">CGMCC 1.11012</strain>
    </source>
</reference>
<dbReference type="SMART" id="SM00642">
    <property type="entry name" value="Aamy"/>
    <property type="match status" value="1"/>
</dbReference>
<feature type="signal peptide" evidence="5">
    <location>
        <begin position="1"/>
        <end position="31"/>
    </location>
</feature>
<dbReference type="PANTHER" id="PTHR10357:SF215">
    <property type="entry name" value="ALPHA-AMYLASE 1"/>
    <property type="match status" value="1"/>
</dbReference>
<dbReference type="GO" id="GO:0046872">
    <property type="term" value="F:metal ion binding"/>
    <property type="evidence" value="ECO:0007669"/>
    <property type="project" value="UniProtKB-KW"/>
</dbReference>
<dbReference type="InterPro" id="IPR006047">
    <property type="entry name" value="GH13_cat_dom"/>
</dbReference>
<feature type="region of interest" description="Disordered" evidence="4">
    <location>
        <begin position="257"/>
        <end position="302"/>
    </location>
</feature>
<keyword evidence="3 5" id="KW-0732">Signal</keyword>
<dbReference type="InterPro" id="IPR005085">
    <property type="entry name" value="CBM25"/>
</dbReference>
<evidence type="ECO:0000313" key="7">
    <source>
        <dbReference type="EMBL" id="SDH96555.1"/>
    </source>
</evidence>
<feature type="compositionally biased region" description="Low complexity" evidence="4">
    <location>
        <begin position="287"/>
        <end position="302"/>
    </location>
</feature>
<evidence type="ECO:0000256" key="1">
    <source>
        <dbReference type="ARBA" id="ARBA00001913"/>
    </source>
</evidence>
<dbReference type="GO" id="GO:0016798">
    <property type="term" value="F:hydrolase activity, acting on glycosyl bonds"/>
    <property type="evidence" value="ECO:0007669"/>
    <property type="project" value="UniProtKB-KW"/>
</dbReference>
<dbReference type="InterPro" id="IPR008979">
    <property type="entry name" value="Galactose-bd-like_sf"/>
</dbReference>
<dbReference type="CDD" id="cd04083">
    <property type="entry name" value="CBM35_Lmo2446-like"/>
    <property type="match status" value="1"/>
</dbReference>
<dbReference type="InterPro" id="IPR017853">
    <property type="entry name" value="GH"/>
</dbReference>
<dbReference type="PANTHER" id="PTHR10357">
    <property type="entry name" value="ALPHA-AMYLASE FAMILY MEMBER"/>
    <property type="match status" value="1"/>
</dbReference>
<dbReference type="Pfam" id="PF16990">
    <property type="entry name" value="CBM_35"/>
    <property type="match status" value="1"/>
</dbReference>
<evidence type="ECO:0000256" key="4">
    <source>
        <dbReference type="SAM" id="MobiDB-lite"/>
    </source>
</evidence>
<evidence type="ECO:0000259" key="6">
    <source>
        <dbReference type="PROSITE" id="PS51175"/>
    </source>
</evidence>
<proteinExistence type="predicted"/>
<organism evidence="7 8">
    <name type="scientific">Paenibacillus typhae</name>
    <dbReference type="NCBI Taxonomy" id="1174501"/>
    <lineage>
        <taxon>Bacteria</taxon>
        <taxon>Bacillati</taxon>
        <taxon>Bacillota</taxon>
        <taxon>Bacilli</taxon>
        <taxon>Bacillales</taxon>
        <taxon>Paenibacillaceae</taxon>
        <taxon>Paenibacillus</taxon>
    </lineage>
</organism>
<dbReference type="InterPro" id="IPR013783">
    <property type="entry name" value="Ig-like_fold"/>
</dbReference>
<feature type="domain" description="CBM6" evidence="6">
    <location>
        <begin position="113"/>
        <end position="238"/>
    </location>
</feature>
<protein>
    <submittedName>
        <fullName evidence="7">Glycosidase</fullName>
    </submittedName>
</protein>
<evidence type="ECO:0000256" key="5">
    <source>
        <dbReference type="SAM" id="SignalP"/>
    </source>
</evidence>
<dbReference type="Gene3D" id="2.60.120.260">
    <property type="entry name" value="Galactose-binding domain-like"/>
    <property type="match status" value="1"/>
</dbReference>
<gene>
    <name evidence="7" type="ORF">SAMN05216192_102164</name>
</gene>
<dbReference type="AlphaFoldDB" id="A0A1G8GQ52"/>
<dbReference type="SUPFAM" id="SSF49785">
    <property type="entry name" value="Galactose-binding domain-like"/>
    <property type="match status" value="1"/>
</dbReference>
<keyword evidence="7" id="KW-0378">Hydrolase</keyword>
<dbReference type="OrthoDB" id="9805159at2"/>
<dbReference type="Pfam" id="PF16738">
    <property type="entry name" value="CBM26"/>
    <property type="match status" value="1"/>
</dbReference>
<feature type="compositionally biased region" description="Pro residues" evidence="4">
    <location>
        <begin position="262"/>
        <end position="286"/>
    </location>
</feature>
<keyword evidence="7" id="KW-0326">Glycosidase</keyword>
<dbReference type="GO" id="GO:2001070">
    <property type="term" value="F:starch binding"/>
    <property type="evidence" value="ECO:0007669"/>
    <property type="project" value="InterPro"/>
</dbReference>
<dbReference type="InterPro" id="IPR005084">
    <property type="entry name" value="CBM6"/>
</dbReference>
<dbReference type="Gene3D" id="3.20.20.80">
    <property type="entry name" value="Glycosidases"/>
    <property type="match status" value="2"/>
</dbReference>
<comment type="cofactor">
    <cofactor evidence="1">
        <name>Ca(2+)</name>
        <dbReference type="ChEBI" id="CHEBI:29108"/>
    </cofactor>
</comment>
<dbReference type="PROSITE" id="PS51175">
    <property type="entry name" value="CBM6"/>
    <property type="match status" value="1"/>
</dbReference>
<evidence type="ECO:0000313" key="8">
    <source>
        <dbReference type="Proteomes" id="UP000199050"/>
    </source>
</evidence>
<dbReference type="SUPFAM" id="SSF51445">
    <property type="entry name" value="(Trans)glycosidases"/>
    <property type="match status" value="1"/>
</dbReference>
<feature type="chain" id="PRO_5011747129" evidence="5">
    <location>
        <begin position="32"/>
        <end position="1181"/>
    </location>
</feature>
<dbReference type="CDD" id="cd11339">
    <property type="entry name" value="AmyAc_bac_CMD_like_2"/>
    <property type="match status" value="1"/>
</dbReference>
<dbReference type="Pfam" id="PF00128">
    <property type="entry name" value="Alpha-amylase"/>
    <property type="match status" value="1"/>
</dbReference>
<dbReference type="InterPro" id="IPR059177">
    <property type="entry name" value="GH29D-like_dom"/>
</dbReference>
<dbReference type="Proteomes" id="UP000199050">
    <property type="component" value="Unassembled WGS sequence"/>
</dbReference>
<dbReference type="EMBL" id="FNDX01000002">
    <property type="protein sequence ID" value="SDH96555.1"/>
    <property type="molecule type" value="Genomic_DNA"/>
</dbReference>
<dbReference type="Pfam" id="PF13290">
    <property type="entry name" value="CHB_HEX_C_1"/>
    <property type="match status" value="2"/>
</dbReference>
<evidence type="ECO:0000256" key="2">
    <source>
        <dbReference type="ARBA" id="ARBA00022723"/>
    </source>
</evidence>
<keyword evidence="2" id="KW-0479">Metal-binding</keyword>
<dbReference type="Gene3D" id="2.60.40.10">
    <property type="entry name" value="Immunoglobulins"/>
    <property type="match status" value="1"/>
</dbReference>
<dbReference type="SMART" id="SM01066">
    <property type="entry name" value="CBM_25"/>
    <property type="match status" value="1"/>
</dbReference>
<keyword evidence="8" id="KW-1185">Reference proteome</keyword>
<dbReference type="RefSeq" id="WP_090711870.1">
    <property type="nucleotide sequence ID" value="NZ_CBCSKY010000003.1"/>
</dbReference>
<dbReference type="STRING" id="1174501.SAMN05216192_102164"/>
<dbReference type="InterPro" id="IPR031965">
    <property type="entry name" value="CBM26"/>
</dbReference>
<evidence type="ECO:0000256" key="3">
    <source>
        <dbReference type="ARBA" id="ARBA00022729"/>
    </source>
</evidence>
<accession>A0A1G8GQ52</accession>
<name>A0A1G8GQ52_9BACL</name>
<dbReference type="GO" id="GO:0005975">
    <property type="term" value="P:carbohydrate metabolic process"/>
    <property type="evidence" value="ECO:0007669"/>
    <property type="project" value="InterPro"/>
</dbReference>
<sequence length="1181" mass="127010">MVRNKTRRFLSWLVIFAICFSLFGASGGASASNTNYTVTYTNSTATAVTLHWTTNNWSSVTDTAMLRNGTTFTANLAVAEGATLTYCYHITAPTDSWDNNGGKNWTVTIPSAGRYEAENAALTGGAKVNTNHTGYSGAGFVDGYTASGAATAFTVQASAAGAYNATLRYANATGSAKTVSVYVNGTKVKQTTLASLSSWDTWGEQTESLSLQAGSNTITYKYDSTDSGNINIDYLTVLPGTTPTPTATPVPTVQPTAIPSATPSPTPVVTPSPTPVPTATPTPSPTNTPTATPTASVTPSPTATAAGITVHVKKPSGWNSAMRIHYWNLGPSTVPVSGAWPGILMKSDGNDWYSYTIPGAASTSLIFNDSNGKQTGDLTRNVKESWYYTDNVWYTANPEALKTPVITVSPAPKTYDAAQTVALSSSNTGDKIYYTTNGSTPTIASALYTAPIQVSSSMTIKAFGVNADGVAGSVSSFAYVIDLNADLQPPAITPNLPVGQSATAVNVSFNIKDNKAAAVTAYYTDDGTEPTTSSKLYLTGNALAGLTGPQILISKTTTLKLLVIDAAGNRTTQSFVYSIGSKGDFREDSIYFVITSRFYDGDTSNNAHAWDDAKAGNPDSDPAWRGDFKGLIQKLDYIKALGFSAIWITPVVQNASGYDYHGYHAINFAKVDPRYESAGASYQDLINAAHAKGIKVIQDIVVNHTGNFGEENLFPMFKKDATKPDTIANLLKITNKLPANYDSMTPDQQYQARLALMKTAETNDNIYHTEKSLSWESYTVQTGQIAGDCVDLNTENPVVNQYLIDSYNQYIDMGVDAFRVDTVKHVSRYIFNKYFVPAWKERGGSGFFIFGEVATRYRDVWNSGIPAISTPFYTWKSAKSYPGDGQNDYASNKLSVEQEWADNATTAGQPTSNNAFLIGNNYHTPDYSMKSGMDVIDFPMHWAFKTAQEAFSMRSGDQFYNDATWNVTYVDSHDYAPDQAPENQRFAGTQDTWAENLALMFTFRGIPAIYYGSEIEFQKGKAIDVGPNAPLSTTGRAYFGDNIEGSVTVQDFGRYTNATGTLAESLNHPLAKHIRQLNLIRRAVPALQKGQYSTENVSGNLAFKRRYTDASKGIDSFALVTISGNATFTGIPNGTYVDAVTGDIKSVTNGTITLNCSGKGNARVYVLNGSGGIGESGTYLK</sequence>